<evidence type="ECO:0000313" key="1">
    <source>
        <dbReference type="EMBL" id="KAG2635502.1"/>
    </source>
</evidence>
<dbReference type="EMBL" id="CM029040">
    <property type="protein sequence ID" value="KAG2635502.1"/>
    <property type="molecule type" value="Genomic_DNA"/>
</dbReference>
<name>A0A8T0VGW9_PANVG</name>
<organism evidence="1 2">
    <name type="scientific">Panicum virgatum</name>
    <name type="common">Blackwell switchgrass</name>
    <dbReference type="NCBI Taxonomy" id="38727"/>
    <lineage>
        <taxon>Eukaryota</taxon>
        <taxon>Viridiplantae</taxon>
        <taxon>Streptophyta</taxon>
        <taxon>Embryophyta</taxon>
        <taxon>Tracheophyta</taxon>
        <taxon>Spermatophyta</taxon>
        <taxon>Magnoliopsida</taxon>
        <taxon>Liliopsida</taxon>
        <taxon>Poales</taxon>
        <taxon>Poaceae</taxon>
        <taxon>PACMAD clade</taxon>
        <taxon>Panicoideae</taxon>
        <taxon>Panicodae</taxon>
        <taxon>Paniceae</taxon>
        <taxon>Panicinae</taxon>
        <taxon>Panicum</taxon>
        <taxon>Panicum sect. Hiantes</taxon>
    </lineage>
</organism>
<proteinExistence type="predicted"/>
<keyword evidence="2" id="KW-1185">Reference proteome</keyword>
<evidence type="ECO:0000313" key="2">
    <source>
        <dbReference type="Proteomes" id="UP000823388"/>
    </source>
</evidence>
<reference evidence="1" key="1">
    <citation type="submission" date="2020-05" db="EMBL/GenBank/DDBJ databases">
        <title>WGS assembly of Panicum virgatum.</title>
        <authorList>
            <person name="Lovell J.T."/>
            <person name="Jenkins J."/>
            <person name="Shu S."/>
            <person name="Juenger T.E."/>
            <person name="Schmutz J."/>
        </authorList>
    </citation>
    <scope>NUCLEOTIDE SEQUENCE</scope>
    <source>
        <strain evidence="1">AP13</strain>
    </source>
</reference>
<dbReference type="AlphaFoldDB" id="A0A8T0VGW9"/>
<gene>
    <name evidence="1" type="ORF">PVAP13_2NG359600</name>
</gene>
<accession>A0A8T0VGW9</accession>
<comment type="caution">
    <text evidence="1">The sequence shown here is derived from an EMBL/GenBank/DDBJ whole genome shotgun (WGS) entry which is preliminary data.</text>
</comment>
<dbReference type="Proteomes" id="UP000823388">
    <property type="component" value="Chromosome 2N"/>
</dbReference>
<protein>
    <submittedName>
        <fullName evidence="1">Uncharacterized protein</fullName>
    </submittedName>
</protein>
<sequence length="124" mass="13941">MSGQRQSAFGIRVVLPLFGWQQNILQLSTNSELQTADHGSIGHPLVTPGLDLINHRSGKVHLTSISSNIVMSLDRTGLNIFWEHVISGLRRLGDLNRWLDPQFVTLQRHRRPCCDLCLFSLGTK</sequence>